<dbReference type="Proteomes" id="UP000674416">
    <property type="component" value="Unassembled WGS sequence"/>
</dbReference>
<dbReference type="Gene3D" id="1.10.443.10">
    <property type="entry name" value="Intergrase catalytic core"/>
    <property type="match status" value="1"/>
</dbReference>
<evidence type="ECO:0000256" key="8">
    <source>
        <dbReference type="ARBA" id="ARBA00023306"/>
    </source>
</evidence>
<dbReference type="EMBL" id="JAFDST010000004">
    <property type="protein sequence ID" value="MBP1083046.1"/>
    <property type="molecule type" value="Genomic_DNA"/>
</dbReference>
<keyword evidence="7" id="KW-0233">DNA recombination</keyword>
<dbReference type="RefSeq" id="WP_053605774.1">
    <property type="nucleotide sequence ID" value="NZ_JAFDST010000004.1"/>
</dbReference>
<dbReference type="PROSITE" id="PS51900">
    <property type="entry name" value="CB"/>
    <property type="match status" value="1"/>
</dbReference>
<evidence type="ECO:0000313" key="13">
    <source>
        <dbReference type="Proteomes" id="UP000674416"/>
    </source>
</evidence>
<evidence type="ECO:0000259" key="11">
    <source>
        <dbReference type="PROSITE" id="PS51900"/>
    </source>
</evidence>
<evidence type="ECO:0000256" key="9">
    <source>
        <dbReference type="PROSITE-ProRule" id="PRU01248"/>
    </source>
</evidence>
<evidence type="ECO:0000259" key="10">
    <source>
        <dbReference type="PROSITE" id="PS51898"/>
    </source>
</evidence>
<dbReference type="InterPro" id="IPR004107">
    <property type="entry name" value="Integrase_SAM-like_N"/>
</dbReference>
<name>A0ABS4D089_9BACI</name>
<dbReference type="InterPro" id="IPR050090">
    <property type="entry name" value="Tyrosine_recombinase_XerCD"/>
</dbReference>
<dbReference type="PANTHER" id="PTHR30349">
    <property type="entry name" value="PHAGE INTEGRASE-RELATED"/>
    <property type="match status" value="1"/>
</dbReference>
<evidence type="ECO:0000256" key="6">
    <source>
        <dbReference type="ARBA" id="ARBA00023125"/>
    </source>
</evidence>
<dbReference type="InterPro" id="IPR010998">
    <property type="entry name" value="Integrase_recombinase_N"/>
</dbReference>
<organism evidence="12 13">
    <name type="scientific">Bacillus capparidis</name>
    <dbReference type="NCBI Taxonomy" id="1840411"/>
    <lineage>
        <taxon>Bacteria</taxon>
        <taxon>Bacillati</taxon>
        <taxon>Bacillota</taxon>
        <taxon>Bacilli</taxon>
        <taxon>Bacillales</taxon>
        <taxon>Bacillaceae</taxon>
        <taxon>Bacillus</taxon>
    </lineage>
</organism>
<evidence type="ECO:0000256" key="3">
    <source>
        <dbReference type="ARBA" id="ARBA00022618"/>
    </source>
</evidence>
<keyword evidence="3" id="KW-0132">Cell division</keyword>
<proteinExistence type="predicted"/>
<keyword evidence="8" id="KW-0131">Cell cycle</keyword>
<accession>A0ABS4D089</accession>
<dbReference type="Gene3D" id="1.10.150.130">
    <property type="match status" value="1"/>
</dbReference>
<sequence length="372" mass="44441">MNHLEILNQAKKSDELQTFIQNLEINHFLDENRNLNLSNASERDFIELFFYSRIFIKGKELSKHTIRAYRGDAKTLLDFLSTHKLSFRDIGYPEVKVYNDYITEKYAAKTAVRKLEFFRRLLDFGFDTSYYSSPLSRWIHKPAVRRGHYLNEENKNRVQLRELTQEDAENLIDYFPKVVRTQTYRRHLQQRNLLLGYLLYTTGLRASEFVSLNKGSFYYRKGELWVDVIGKGRKHREVPVRVETEMELLRYLEMWEGSSEINPRDETPLFYSLYNKEETRQRITYNHLYKIVKEVVRIAGANQKISPHWFRHTFVTTMLENEVPLVDVKEWVGHSDISTTNIYLDRVNKGKSYQRLKKVSLFENKNSPSQEY</sequence>
<keyword evidence="6 9" id="KW-0238">DNA-binding</keyword>
<keyword evidence="13" id="KW-1185">Reference proteome</keyword>
<reference evidence="12 13" key="1">
    <citation type="submission" date="2021-01" db="EMBL/GenBank/DDBJ databases">
        <title>Genomic Encyclopedia of Type Strains, Phase IV (KMG-IV): sequencing the most valuable type-strain genomes for metagenomic binning, comparative biology and taxonomic classification.</title>
        <authorList>
            <person name="Goeker M."/>
        </authorList>
    </citation>
    <scope>NUCLEOTIDE SEQUENCE [LARGE SCALE GENOMIC DNA]</scope>
    <source>
        <strain evidence="12 13">DSM 103394</strain>
    </source>
</reference>
<dbReference type="PROSITE" id="PS51898">
    <property type="entry name" value="TYR_RECOMBINASE"/>
    <property type="match status" value="1"/>
</dbReference>
<dbReference type="Pfam" id="PF00589">
    <property type="entry name" value="Phage_integrase"/>
    <property type="match status" value="1"/>
</dbReference>
<feature type="domain" description="Core-binding (CB)" evidence="11">
    <location>
        <begin position="40"/>
        <end position="126"/>
    </location>
</feature>
<dbReference type="PANTHER" id="PTHR30349:SF77">
    <property type="entry name" value="TYROSINE RECOMBINASE XERC"/>
    <property type="match status" value="1"/>
</dbReference>
<dbReference type="InterPro" id="IPR002104">
    <property type="entry name" value="Integrase_catalytic"/>
</dbReference>
<keyword evidence="2" id="KW-0963">Cytoplasm</keyword>
<dbReference type="InterPro" id="IPR013762">
    <property type="entry name" value="Integrase-like_cat_sf"/>
</dbReference>
<gene>
    <name evidence="12" type="ORF">JOC74_003556</name>
</gene>
<evidence type="ECO:0000256" key="5">
    <source>
        <dbReference type="ARBA" id="ARBA00022908"/>
    </source>
</evidence>
<evidence type="ECO:0000256" key="4">
    <source>
        <dbReference type="ARBA" id="ARBA00022829"/>
    </source>
</evidence>
<evidence type="ECO:0000256" key="1">
    <source>
        <dbReference type="ARBA" id="ARBA00004496"/>
    </source>
</evidence>
<keyword evidence="5" id="KW-0229">DNA integration</keyword>
<evidence type="ECO:0000313" key="12">
    <source>
        <dbReference type="EMBL" id="MBP1083046.1"/>
    </source>
</evidence>
<dbReference type="Pfam" id="PF02899">
    <property type="entry name" value="Phage_int_SAM_1"/>
    <property type="match status" value="1"/>
</dbReference>
<comment type="subcellular location">
    <subcellularLocation>
        <location evidence="1">Cytoplasm</location>
    </subcellularLocation>
</comment>
<dbReference type="CDD" id="cd00397">
    <property type="entry name" value="DNA_BRE_C"/>
    <property type="match status" value="1"/>
</dbReference>
<evidence type="ECO:0000256" key="2">
    <source>
        <dbReference type="ARBA" id="ARBA00022490"/>
    </source>
</evidence>
<protein>
    <submittedName>
        <fullName evidence="12">Integrase/recombinase XerD</fullName>
    </submittedName>
</protein>
<comment type="caution">
    <text evidence="12">The sequence shown here is derived from an EMBL/GenBank/DDBJ whole genome shotgun (WGS) entry which is preliminary data.</text>
</comment>
<evidence type="ECO:0000256" key="7">
    <source>
        <dbReference type="ARBA" id="ARBA00023172"/>
    </source>
</evidence>
<dbReference type="InterPro" id="IPR011010">
    <property type="entry name" value="DNA_brk_join_enz"/>
</dbReference>
<feature type="domain" description="Tyr recombinase" evidence="10">
    <location>
        <begin position="158"/>
        <end position="361"/>
    </location>
</feature>
<dbReference type="InterPro" id="IPR044068">
    <property type="entry name" value="CB"/>
</dbReference>
<dbReference type="SUPFAM" id="SSF56349">
    <property type="entry name" value="DNA breaking-rejoining enzymes"/>
    <property type="match status" value="1"/>
</dbReference>
<keyword evidence="4" id="KW-0159">Chromosome partition</keyword>